<protein>
    <submittedName>
        <fullName evidence="1">Uncharacterized protein</fullName>
    </submittedName>
</protein>
<dbReference type="EMBL" id="CAAHFG010000001">
    <property type="protein sequence ID" value="VGO13814.1"/>
    <property type="molecule type" value="Genomic_DNA"/>
</dbReference>
<name>A0A6C2U2D0_PONDE</name>
<sequence length="148" mass="16787">MQAPQWNTEDKGGSLRKWIVELNVEARRQFLEAGTHVEIFFIFNDEGLVEVVPIVGMDKDEMIRELKKMLAERSGYAFIHIAEATARHMDSAAKTDALLLHAESRDGLCEAWISTVVLRGDEKLLLDEVRVEGSRIDGRFAGIFRDID</sequence>
<keyword evidence="2" id="KW-1185">Reference proteome</keyword>
<dbReference type="AlphaFoldDB" id="A0A6C2U2D0"/>
<dbReference type="Proteomes" id="UP000366872">
    <property type="component" value="Unassembled WGS sequence"/>
</dbReference>
<dbReference type="RefSeq" id="WP_168442183.1">
    <property type="nucleotide sequence ID" value="NZ_CAAHFG010000001.1"/>
</dbReference>
<evidence type="ECO:0000313" key="2">
    <source>
        <dbReference type="Proteomes" id="UP000366872"/>
    </source>
</evidence>
<proteinExistence type="predicted"/>
<organism evidence="1 2">
    <name type="scientific">Pontiella desulfatans</name>
    <dbReference type="NCBI Taxonomy" id="2750659"/>
    <lineage>
        <taxon>Bacteria</taxon>
        <taxon>Pseudomonadati</taxon>
        <taxon>Kiritimatiellota</taxon>
        <taxon>Kiritimatiellia</taxon>
        <taxon>Kiritimatiellales</taxon>
        <taxon>Pontiellaceae</taxon>
        <taxon>Pontiella</taxon>
    </lineage>
</organism>
<evidence type="ECO:0000313" key="1">
    <source>
        <dbReference type="EMBL" id="VGO13814.1"/>
    </source>
</evidence>
<gene>
    <name evidence="1" type="ORF">PDESU_02371</name>
</gene>
<accession>A0A6C2U2D0</accession>
<reference evidence="1 2" key="1">
    <citation type="submission" date="2019-04" db="EMBL/GenBank/DDBJ databases">
        <authorList>
            <person name="Van Vliet M D."/>
        </authorList>
    </citation>
    <scope>NUCLEOTIDE SEQUENCE [LARGE SCALE GENOMIC DNA]</scope>
    <source>
        <strain evidence="1 2">F1</strain>
    </source>
</reference>